<accession>A0A0B2ACP7</accession>
<feature type="domain" description="GmrSD restriction endonucleases C-terminal" evidence="1">
    <location>
        <begin position="100"/>
        <end position="233"/>
    </location>
</feature>
<dbReference type="Pfam" id="PF07510">
    <property type="entry name" value="GmrSD_C"/>
    <property type="match status" value="1"/>
</dbReference>
<reference evidence="2 3" key="1">
    <citation type="submission" date="2014-09" db="EMBL/GenBank/DDBJ databases">
        <title>Genome sequence of Sinomonas sp. MUSC 117.</title>
        <authorList>
            <person name="Lee L.-H."/>
        </authorList>
    </citation>
    <scope>NUCLEOTIDE SEQUENCE [LARGE SCALE GENOMIC DNA]</scope>
    <source>
        <strain evidence="2 3">MUSC 117</strain>
    </source>
</reference>
<evidence type="ECO:0000313" key="2">
    <source>
        <dbReference type="EMBL" id="KHL01006.1"/>
    </source>
</evidence>
<dbReference type="EMBL" id="JTDL01000145">
    <property type="protein sequence ID" value="KHL01006.1"/>
    <property type="molecule type" value="Genomic_DNA"/>
</dbReference>
<dbReference type="STRING" id="1338436.LK10_17740"/>
<dbReference type="RefSeq" id="WP_043126597.1">
    <property type="nucleotide sequence ID" value="NZ_JTDL01000145.1"/>
</dbReference>
<dbReference type="OrthoDB" id="5196645at2"/>
<evidence type="ECO:0000313" key="3">
    <source>
        <dbReference type="Proteomes" id="UP000030982"/>
    </source>
</evidence>
<keyword evidence="3" id="KW-1185">Reference proteome</keyword>
<proteinExistence type="predicted"/>
<comment type="caution">
    <text evidence="2">The sequence shown here is derived from an EMBL/GenBank/DDBJ whole genome shotgun (WGS) entry which is preliminary data.</text>
</comment>
<dbReference type="PANTHER" id="PTHR24094">
    <property type="entry name" value="SECRETED PROTEIN"/>
    <property type="match status" value="1"/>
</dbReference>
<gene>
    <name evidence="2" type="ORF">LK10_17740</name>
</gene>
<dbReference type="Proteomes" id="UP000030982">
    <property type="component" value="Unassembled WGS sequence"/>
</dbReference>
<dbReference type="AlphaFoldDB" id="A0A0B2ACP7"/>
<dbReference type="InterPro" id="IPR011089">
    <property type="entry name" value="GmrSD_C"/>
</dbReference>
<protein>
    <recommendedName>
        <fullName evidence="1">GmrSD restriction endonucleases C-terminal domain-containing protein</fullName>
    </recommendedName>
</protein>
<name>A0A0B2ACP7_9MICC</name>
<dbReference type="PANTHER" id="PTHR24094:SF15">
    <property type="entry name" value="AMP-DEPENDENT SYNTHETASE_LIGASE DOMAIN-CONTAINING PROTEIN-RELATED"/>
    <property type="match status" value="1"/>
</dbReference>
<sequence length="246" mass="26564">MPPPVRAARRAGRLRRFVSFIVVAASAVLAAWLGGLIDPPGLASPAPWAASQIGSVPGERLAAAKAALGHIGVKGRAPKTGYTRERFGDAWDDVDRNGCDTRNDVLARDLRDVVFAKSSARCIVSSGTLDDPYTAKHISFLRGERSADVQIDHVVPLSDAWQKGAQQWSAERRRAFANDPANLLAVDGPANQEKGDGDLATWLPPRRTFRCEYAVRVVEVKARYGLWMTDAEHGKAAALLGQCKVA</sequence>
<organism evidence="2 3">
    <name type="scientific">Sinomonas humi</name>
    <dbReference type="NCBI Taxonomy" id="1338436"/>
    <lineage>
        <taxon>Bacteria</taxon>
        <taxon>Bacillati</taxon>
        <taxon>Actinomycetota</taxon>
        <taxon>Actinomycetes</taxon>
        <taxon>Micrococcales</taxon>
        <taxon>Micrococcaceae</taxon>
        <taxon>Sinomonas</taxon>
    </lineage>
</organism>
<evidence type="ECO:0000259" key="1">
    <source>
        <dbReference type="Pfam" id="PF07510"/>
    </source>
</evidence>